<dbReference type="EMBL" id="LNGF01000024">
    <property type="protein sequence ID" value="KYC47423.1"/>
    <property type="molecule type" value="Genomic_DNA"/>
</dbReference>
<dbReference type="SUPFAM" id="SSF51161">
    <property type="entry name" value="Trimeric LpxA-like enzymes"/>
    <property type="match status" value="1"/>
</dbReference>
<accession>A0A150IK60</accession>
<organism evidence="3 5">
    <name type="scientific">Candidatus Methanofastidiosum methylothiophilum</name>
    <dbReference type="NCBI Taxonomy" id="1705564"/>
    <lineage>
        <taxon>Archaea</taxon>
        <taxon>Methanobacteriati</taxon>
        <taxon>Methanobacteriota</taxon>
        <taxon>Stenosarchaea group</taxon>
        <taxon>Candidatus Methanofastidiosia</taxon>
        <taxon>Candidatus Methanofastidiosales</taxon>
        <taxon>Candidatus Methanofastidiosaceae</taxon>
        <taxon>Candidatus Methanofastidiosum</taxon>
    </lineage>
</organism>
<keyword evidence="1 3" id="KW-0808">Transferase</keyword>
<dbReference type="CDD" id="cd03358">
    <property type="entry name" value="LbH_WxcM_N_like"/>
    <property type="match status" value="1"/>
</dbReference>
<evidence type="ECO:0000256" key="1">
    <source>
        <dbReference type="ARBA" id="ARBA00022679"/>
    </source>
</evidence>
<dbReference type="PANTHER" id="PTHR43300">
    <property type="entry name" value="ACETYLTRANSFERASE"/>
    <property type="match status" value="1"/>
</dbReference>
<dbReference type="PROSITE" id="PS00101">
    <property type="entry name" value="HEXAPEP_TRANSFERASES"/>
    <property type="match status" value="1"/>
</dbReference>
<dbReference type="Proteomes" id="UP000092403">
    <property type="component" value="Unassembled WGS sequence"/>
</dbReference>
<dbReference type="Gene3D" id="2.160.10.10">
    <property type="entry name" value="Hexapeptide repeat proteins"/>
    <property type="match status" value="1"/>
</dbReference>
<dbReference type="Proteomes" id="UP000092401">
    <property type="component" value="Unassembled WGS sequence"/>
</dbReference>
<dbReference type="EMBL" id="LNJC01000031">
    <property type="protein sequence ID" value="KYC49607.1"/>
    <property type="molecule type" value="Genomic_DNA"/>
</dbReference>
<dbReference type="GO" id="GO:0016746">
    <property type="term" value="F:acyltransferase activity"/>
    <property type="evidence" value="ECO:0007669"/>
    <property type="project" value="UniProtKB-KW"/>
</dbReference>
<reference evidence="5 6" key="1">
    <citation type="journal article" date="2016" name="ISME J.">
        <title>Chasing the elusive Euryarchaeota class WSA2: genomes reveal a uniquely fastidious methyl-reducing methanogen.</title>
        <authorList>
            <person name="Nobu M.K."/>
            <person name="Narihiro T."/>
            <person name="Kuroda K."/>
            <person name="Mei R."/>
            <person name="Liu W.T."/>
        </authorList>
    </citation>
    <scope>NUCLEOTIDE SEQUENCE [LARGE SCALE GENOMIC DNA]</scope>
    <source>
        <strain evidence="2">B03fssc0709_Meth_Bin005</strain>
        <strain evidence="3">B15fssc0709_Meth_Bin003</strain>
        <strain evidence="4">BMIXfssc0709_Meth_Bin006</strain>
    </source>
</reference>
<proteinExistence type="predicted"/>
<name>A0A150IR16_9EURY</name>
<dbReference type="EMBL" id="LNGE01000027">
    <property type="protein sequence ID" value="KYC45165.1"/>
    <property type="molecule type" value="Genomic_DNA"/>
</dbReference>
<dbReference type="AlphaFoldDB" id="A0A150IR16"/>
<evidence type="ECO:0000313" key="2">
    <source>
        <dbReference type="EMBL" id="KYC45165.1"/>
    </source>
</evidence>
<accession>A0A150IR16</accession>
<evidence type="ECO:0000313" key="5">
    <source>
        <dbReference type="Proteomes" id="UP000091929"/>
    </source>
</evidence>
<dbReference type="Pfam" id="PF00132">
    <property type="entry name" value="Hexapep"/>
    <property type="match status" value="3"/>
</dbReference>
<comment type="caution">
    <text evidence="3">The sequence shown here is derived from an EMBL/GenBank/DDBJ whole genome shotgun (WGS) entry which is preliminary data.</text>
</comment>
<dbReference type="InterPro" id="IPR018357">
    <property type="entry name" value="Hexapep_transf_CS"/>
</dbReference>
<gene>
    <name evidence="2" type="ORF">APG10_01083</name>
    <name evidence="3" type="ORF">APG11_01194</name>
    <name evidence="4" type="ORF">APG12_01381</name>
</gene>
<keyword evidence="3" id="KW-0012">Acyltransferase</keyword>
<dbReference type="Proteomes" id="UP000091929">
    <property type="component" value="Unassembled WGS sequence"/>
</dbReference>
<dbReference type="PATRIC" id="fig|1706437.3.peg.1203"/>
<evidence type="ECO:0000313" key="3">
    <source>
        <dbReference type="EMBL" id="KYC47423.1"/>
    </source>
</evidence>
<dbReference type="PATRIC" id="fig|1706438.3.peg.1387"/>
<sequence length="195" mass="21523">MSDYFVHETAEISKGATIGKNSKIWHQSQIREGAKIGENCIISKCVYIDFNVKIGNNVKIQNGVSVYHGVEVEDDVFLGPHMTFTNDLYPRAFNNNWELVSTLVKKGASIGANATIICGIIIGEYAMIGSGAVVTKNVPPYGLVFGNPAKLKGFVCKCGRKAVKLSDDKNKVLMECTICKTNFYINKEDYELLEE</sequence>
<protein>
    <submittedName>
        <fullName evidence="3">UDP-N-acetylglucosamine acyltransferase</fullName>
    </submittedName>
</protein>
<dbReference type="InterPro" id="IPR050179">
    <property type="entry name" value="Trans_hexapeptide_repeat"/>
</dbReference>
<dbReference type="PANTHER" id="PTHR43300:SF4">
    <property type="entry name" value="ACYL-[ACYL-CARRIER-PROTEIN]--UDP-N-ACETYLGLUCOSAMINE O-ACYLTRANSFERASE"/>
    <property type="match status" value="1"/>
</dbReference>
<evidence type="ECO:0000313" key="6">
    <source>
        <dbReference type="Proteomes" id="UP000092401"/>
    </source>
</evidence>
<evidence type="ECO:0000313" key="4">
    <source>
        <dbReference type="EMBL" id="KYC49607.1"/>
    </source>
</evidence>
<dbReference type="InterPro" id="IPR011004">
    <property type="entry name" value="Trimer_LpxA-like_sf"/>
</dbReference>
<dbReference type="PATRIC" id="fig|1706436.3.peg.1100"/>
<accession>A0A150IX86</accession>
<dbReference type="InterPro" id="IPR001451">
    <property type="entry name" value="Hexapep"/>
</dbReference>